<reference evidence="3" key="1">
    <citation type="submission" date="2021-02" db="EMBL/GenBank/DDBJ databases">
        <authorList>
            <person name="Dougan E. K."/>
            <person name="Rhodes N."/>
            <person name="Thang M."/>
            <person name="Chan C."/>
        </authorList>
    </citation>
    <scope>NUCLEOTIDE SEQUENCE</scope>
</reference>
<feature type="compositionally biased region" description="Polar residues" evidence="1">
    <location>
        <begin position="331"/>
        <end position="341"/>
    </location>
</feature>
<protein>
    <submittedName>
        <fullName evidence="3">NUP98 protein</fullName>
    </submittedName>
</protein>
<gene>
    <name evidence="3" type="primary">NUP98</name>
    <name evidence="3" type="ORF">SNAT2548_LOCUS19518</name>
</gene>
<dbReference type="InterPro" id="IPR007230">
    <property type="entry name" value="Nup98_auto-Pept-S59_dom"/>
</dbReference>
<dbReference type="GO" id="GO:0005643">
    <property type="term" value="C:nuclear pore"/>
    <property type="evidence" value="ECO:0007669"/>
    <property type="project" value="InterPro"/>
</dbReference>
<comment type="caution">
    <text evidence="3">The sequence shown here is derived from an EMBL/GenBank/DDBJ whole genome shotgun (WGS) entry which is preliminary data.</text>
</comment>
<proteinExistence type="predicted"/>
<feature type="domain" description="Peptidase S59" evidence="2">
    <location>
        <begin position="600"/>
        <end position="676"/>
    </location>
</feature>
<dbReference type="Pfam" id="PF04096">
    <property type="entry name" value="Nucleoporin2"/>
    <property type="match status" value="1"/>
</dbReference>
<accession>A0A812PTD4</accession>
<evidence type="ECO:0000313" key="4">
    <source>
        <dbReference type="Proteomes" id="UP000604046"/>
    </source>
</evidence>
<dbReference type="PROSITE" id="PS51434">
    <property type="entry name" value="NUP_C"/>
    <property type="match status" value="1"/>
</dbReference>
<evidence type="ECO:0000313" key="3">
    <source>
        <dbReference type="EMBL" id="CAE7362133.1"/>
    </source>
</evidence>
<organism evidence="3 4">
    <name type="scientific">Symbiodinium natans</name>
    <dbReference type="NCBI Taxonomy" id="878477"/>
    <lineage>
        <taxon>Eukaryota</taxon>
        <taxon>Sar</taxon>
        <taxon>Alveolata</taxon>
        <taxon>Dinophyceae</taxon>
        <taxon>Suessiales</taxon>
        <taxon>Symbiodiniaceae</taxon>
        <taxon>Symbiodinium</taxon>
    </lineage>
</organism>
<dbReference type="SUPFAM" id="SSF82215">
    <property type="entry name" value="C-terminal autoproteolytic domain of nucleoporin nup98"/>
    <property type="match status" value="1"/>
</dbReference>
<sequence>MATLITPWFHEPLATPGFAGGLAQQWWSPAAARPRIQLGPPNADIYGASGACYTPRRSLHPSGLGILPPHVDDGVRSVSVPPIPRTPWDARVPDITRRAPCQLRQRPVALPLAAVRIGHPATNLVGGSFRSSPEESGYVLPEGPAISPHDVSPLARKVYPTHARLNAAAFACPVEHPGARSGSVPASRGHSLEPVARSTVELHEKDIPSAIGTPLWNTKIEAVSPVADQLTNRVSHAVAVGTDAPLESSPQNSVWKRYFAGDEKQFSRPLCSSRVSRLSPADSSAGADEFAGLGIRREAAENETELRAMPVRRPSAHVRRYPADVERPSVDASSLPRTAPNSARDDAERGQVIPQLSTSVGRAIQELGAESVQHKPTVLHQVVSKFGPPPEEEDFLAAASAEAEEPRAPPSQPPMEEMSRTTIGVPPAQGEVVLNSAQVEAIALAAAAVEQAARATSLKQLHELRSFRQPPAVVCQVVDAVSTLLGCYEPTWSTVKRRLDSALLWRLTSFSAMEAARCPSSRVQGFLELLEAPAFCDGSLADKCPAVAPLAEWCMAVAHLMLQLRATDAETRPAEADSNSNVAAAAQEPALQPETAPPDLGGLYVNPPLWELEDSALCCVDDLVVGRDGVGHITFHGQTDCRNLLNILPKILMVEQGEIVVYPDATLKPEAWGYLE</sequence>
<keyword evidence="4" id="KW-1185">Reference proteome</keyword>
<feature type="region of interest" description="Disordered" evidence="1">
    <location>
        <begin position="571"/>
        <end position="598"/>
    </location>
</feature>
<dbReference type="OrthoDB" id="447873at2759"/>
<dbReference type="Gene3D" id="3.30.1610.10">
    <property type="entry name" value="Peptidase S59, nucleoporin"/>
    <property type="match status" value="1"/>
</dbReference>
<feature type="region of interest" description="Disordered" evidence="1">
    <location>
        <begin position="322"/>
        <end position="353"/>
    </location>
</feature>
<evidence type="ECO:0000259" key="2">
    <source>
        <dbReference type="PROSITE" id="PS51434"/>
    </source>
</evidence>
<dbReference type="InterPro" id="IPR036903">
    <property type="entry name" value="Nup98_auto-Pept-S59_dom_sf"/>
</dbReference>
<feature type="region of interest" description="Disordered" evidence="1">
    <location>
        <begin position="400"/>
        <end position="420"/>
    </location>
</feature>
<dbReference type="GO" id="GO:0017056">
    <property type="term" value="F:structural constituent of nuclear pore"/>
    <property type="evidence" value="ECO:0007669"/>
    <property type="project" value="InterPro"/>
</dbReference>
<name>A0A812PTD4_9DINO</name>
<feature type="compositionally biased region" description="Low complexity" evidence="1">
    <location>
        <begin position="583"/>
        <end position="598"/>
    </location>
</feature>
<dbReference type="AlphaFoldDB" id="A0A812PTD4"/>
<dbReference type="EMBL" id="CAJNDS010002180">
    <property type="protein sequence ID" value="CAE7362133.1"/>
    <property type="molecule type" value="Genomic_DNA"/>
</dbReference>
<dbReference type="Proteomes" id="UP000604046">
    <property type="component" value="Unassembled WGS sequence"/>
</dbReference>
<dbReference type="Gene3D" id="1.20.920.60">
    <property type="match status" value="1"/>
</dbReference>
<evidence type="ECO:0000256" key="1">
    <source>
        <dbReference type="SAM" id="MobiDB-lite"/>
    </source>
</evidence>